<dbReference type="Pfam" id="PF00169">
    <property type="entry name" value="PH"/>
    <property type="match status" value="1"/>
</dbReference>
<dbReference type="CDD" id="cd13290">
    <property type="entry name" value="PH_ORP9"/>
    <property type="match status" value="1"/>
</dbReference>
<dbReference type="FunFam" id="2.40.160.120:FF:000014">
    <property type="entry name" value="Oxysterol-binding protein"/>
    <property type="match status" value="1"/>
</dbReference>
<feature type="compositionally biased region" description="Polar residues" evidence="6">
    <location>
        <begin position="186"/>
        <end position="218"/>
    </location>
</feature>
<dbReference type="Proteomes" id="UP000887566">
    <property type="component" value="Unplaced"/>
</dbReference>
<dbReference type="Gene3D" id="3.30.70.3490">
    <property type="match status" value="1"/>
</dbReference>
<dbReference type="WBParaSite" id="PSAMB.scaffold3834size16703.g22713.t1">
    <property type="protein sequence ID" value="PSAMB.scaffold3834size16703.g22713.t1"/>
    <property type="gene ID" value="PSAMB.scaffold3834size16703.g22713"/>
</dbReference>
<keyword evidence="1 5" id="KW-0813">Transport</keyword>
<evidence type="ECO:0000259" key="7">
    <source>
        <dbReference type="PROSITE" id="PS50003"/>
    </source>
</evidence>
<dbReference type="SUPFAM" id="SSF144000">
    <property type="entry name" value="Oxysterol-binding protein-like"/>
    <property type="match status" value="1"/>
</dbReference>
<dbReference type="FunFam" id="2.30.29.30:FF:000089">
    <property type="entry name" value="Oxysterol-binding protein"/>
    <property type="match status" value="1"/>
</dbReference>
<dbReference type="Pfam" id="PF01237">
    <property type="entry name" value="Oxysterol_BP"/>
    <property type="match status" value="1"/>
</dbReference>
<evidence type="ECO:0000256" key="3">
    <source>
        <dbReference type="ARBA" id="ARBA00023121"/>
    </source>
</evidence>
<dbReference type="SUPFAM" id="SSF50729">
    <property type="entry name" value="PH domain-like"/>
    <property type="match status" value="1"/>
</dbReference>
<dbReference type="InterPro" id="IPR000648">
    <property type="entry name" value="Oxysterol-bd"/>
</dbReference>
<dbReference type="GO" id="GO:0005829">
    <property type="term" value="C:cytosol"/>
    <property type="evidence" value="ECO:0007669"/>
    <property type="project" value="TreeGrafter"/>
</dbReference>
<dbReference type="InterPro" id="IPR011993">
    <property type="entry name" value="PH-like_dom_sf"/>
</dbReference>
<dbReference type="Gene3D" id="2.30.29.30">
    <property type="entry name" value="Pleckstrin-homology domain (PH domain)/Phosphotyrosine-binding domain (PTB)"/>
    <property type="match status" value="1"/>
</dbReference>
<keyword evidence="2 5" id="KW-0445">Lipid transport</keyword>
<dbReference type="Gene3D" id="2.40.160.120">
    <property type="match status" value="1"/>
</dbReference>
<accession>A0A914WEY1</accession>
<dbReference type="FunFam" id="1.10.287.2720:FF:000001">
    <property type="entry name" value="Oxysterol-binding OBPalpha"/>
    <property type="match status" value="1"/>
</dbReference>
<keyword evidence="3" id="KW-0446">Lipid-binding</keyword>
<sequence length="715" mass="80504">MEGPLSKWTNVMQGWQYRWFVLNEENGTLSYYTSRDKMMKGQKRGCVRLLGAVMGIDDENDSLFTVTVDNKIFHFQARDEQERDRWIRALEIAIHRHSGYYRPRASKLAVAGTPVSLADFDRKIAEADQYLQLMIEQINSIGKKAETAETTEKRDQLRAVLESANAMLETVKHGVVLLQMAKSQITSSQSSGRTIRASSTDPPSTARSETDSATSQAAARSDDRNVVDSASSEEEEISDNRHSNRNIIVPPTSYSSSDEDEFYEAQENSNDHDASPFNEQPKHLHQHLHQKPKEESEPAQRRPSTSESAGSRTHRALTDAGETPQPNYDDDNEDFDAVCDDTAETDVGNLQEEHGSVLMHLLSQVSIGMDLTKVTLPTFILERRSLLEMYADFFAHPDDFIATTELKTPEERMISVVRYYLSAFYAARKSGVAKKPYNPILGETFRCRWDVPGLGHKGEQVADGPFPGSDTNQLTFIAEQVSHHPPVSAFYAEHPGKKVSFGAHIWTKSSFLGLSIGVHNVGQGCVKLNEHGEEYIMTFPSGYGRSIMTTPWVELGGKVKVNCPQTGYYADIDFLTKGFFGGKAHRISAEVFRPGFKKPILTIKGEWNGVMTARSLSGEEKIFIDVSAKPEVKKQCQLIAEQGDRESRRLWRHVTVALKRNRINMATAAKRWIEQRQRDETKQRQAANVSWQTSCFEQVGENWVYKNALHGRKAP</sequence>
<comment type="similarity">
    <text evidence="4">Belongs to the OSBP family.</text>
</comment>
<dbReference type="GO" id="GO:0006869">
    <property type="term" value="P:lipid transport"/>
    <property type="evidence" value="ECO:0007669"/>
    <property type="project" value="UniProtKB-KW"/>
</dbReference>
<dbReference type="SMART" id="SM00233">
    <property type="entry name" value="PH"/>
    <property type="match status" value="1"/>
</dbReference>
<evidence type="ECO:0000256" key="5">
    <source>
        <dbReference type="RuleBase" id="RU003845"/>
    </source>
</evidence>
<evidence type="ECO:0000256" key="4">
    <source>
        <dbReference type="RuleBase" id="RU003844"/>
    </source>
</evidence>
<dbReference type="PROSITE" id="PS01013">
    <property type="entry name" value="OSBP"/>
    <property type="match status" value="1"/>
</dbReference>
<dbReference type="AlphaFoldDB" id="A0A914WEY1"/>
<dbReference type="GO" id="GO:0016020">
    <property type="term" value="C:membrane"/>
    <property type="evidence" value="ECO:0007669"/>
    <property type="project" value="TreeGrafter"/>
</dbReference>
<dbReference type="InterPro" id="IPR037239">
    <property type="entry name" value="OSBP_sf"/>
</dbReference>
<dbReference type="GO" id="GO:0032934">
    <property type="term" value="F:sterol binding"/>
    <property type="evidence" value="ECO:0007669"/>
    <property type="project" value="TreeGrafter"/>
</dbReference>
<feature type="compositionally biased region" description="Polar residues" evidence="6">
    <location>
        <begin position="302"/>
        <end position="311"/>
    </location>
</feature>
<evidence type="ECO:0000313" key="8">
    <source>
        <dbReference type="Proteomes" id="UP000887566"/>
    </source>
</evidence>
<dbReference type="GO" id="GO:0005794">
    <property type="term" value="C:Golgi apparatus"/>
    <property type="evidence" value="ECO:0007669"/>
    <property type="project" value="TreeGrafter"/>
</dbReference>
<evidence type="ECO:0000256" key="6">
    <source>
        <dbReference type="SAM" id="MobiDB-lite"/>
    </source>
</evidence>
<name>A0A914WEY1_9BILA</name>
<dbReference type="PROSITE" id="PS50003">
    <property type="entry name" value="PH_DOMAIN"/>
    <property type="match status" value="1"/>
</dbReference>
<protein>
    <recommendedName>
        <fullName evidence="5">Oxysterol-binding protein</fullName>
    </recommendedName>
</protein>
<dbReference type="PANTHER" id="PTHR10972:SF200">
    <property type="entry name" value="OXYSTEROL-BINDING PROTEIN-RELATED PROTEIN 9"/>
    <property type="match status" value="1"/>
</dbReference>
<feature type="region of interest" description="Disordered" evidence="6">
    <location>
        <begin position="186"/>
        <end position="336"/>
    </location>
</feature>
<keyword evidence="8" id="KW-1185">Reference proteome</keyword>
<dbReference type="PANTHER" id="PTHR10972">
    <property type="entry name" value="OXYSTEROL-BINDING PROTEIN-RELATED"/>
    <property type="match status" value="1"/>
</dbReference>
<feature type="compositionally biased region" description="Basic and acidic residues" evidence="6">
    <location>
        <begin position="291"/>
        <end position="300"/>
    </location>
</feature>
<evidence type="ECO:0000256" key="1">
    <source>
        <dbReference type="ARBA" id="ARBA00022448"/>
    </source>
</evidence>
<dbReference type="Gene3D" id="1.10.287.2720">
    <property type="match status" value="1"/>
</dbReference>
<dbReference type="InterPro" id="IPR018494">
    <property type="entry name" value="Oxysterol-bd_CS"/>
</dbReference>
<dbReference type="InterPro" id="IPR001849">
    <property type="entry name" value="PH_domain"/>
</dbReference>
<feature type="domain" description="PH" evidence="7">
    <location>
        <begin position="1"/>
        <end position="95"/>
    </location>
</feature>
<reference evidence="9" key="1">
    <citation type="submission" date="2022-11" db="UniProtKB">
        <authorList>
            <consortium name="WormBaseParasite"/>
        </authorList>
    </citation>
    <scope>IDENTIFICATION</scope>
</reference>
<evidence type="ECO:0000256" key="2">
    <source>
        <dbReference type="ARBA" id="ARBA00023055"/>
    </source>
</evidence>
<proteinExistence type="inferred from homology"/>
<evidence type="ECO:0000313" key="9">
    <source>
        <dbReference type="WBParaSite" id="PSAMB.scaffold3834size16703.g22713.t1"/>
    </source>
</evidence>
<organism evidence="8 9">
    <name type="scientific">Plectus sambesii</name>
    <dbReference type="NCBI Taxonomy" id="2011161"/>
    <lineage>
        <taxon>Eukaryota</taxon>
        <taxon>Metazoa</taxon>
        <taxon>Ecdysozoa</taxon>
        <taxon>Nematoda</taxon>
        <taxon>Chromadorea</taxon>
        <taxon>Plectida</taxon>
        <taxon>Plectina</taxon>
        <taxon>Plectoidea</taxon>
        <taxon>Plectidae</taxon>
        <taxon>Plectus</taxon>
    </lineage>
</organism>